<protein>
    <recommendedName>
        <fullName evidence="5">HhH-GPD domain-containing protein</fullName>
    </recommendedName>
</protein>
<accession>A0AAV8UV47</accession>
<gene>
    <name evidence="6" type="ORF">NDN08_001470</name>
</gene>
<evidence type="ECO:0000256" key="3">
    <source>
        <dbReference type="ARBA" id="ARBA00023204"/>
    </source>
</evidence>
<dbReference type="PANTHER" id="PTHR43003">
    <property type="entry name" value="DNA-3-METHYLADENINE GLYCOSYLASE"/>
    <property type="match status" value="1"/>
</dbReference>
<dbReference type="InterPro" id="IPR051912">
    <property type="entry name" value="Alkylbase_DNA_Glycosylase/TA"/>
</dbReference>
<dbReference type="GO" id="GO:0032131">
    <property type="term" value="F:alkylated DNA binding"/>
    <property type="evidence" value="ECO:0007669"/>
    <property type="project" value="TreeGrafter"/>
</dbReference>
<feature type="compositionally biased region" description="Basic and acidic residues" evidence="4">
    <location>
        <begin position="20"/>
        <end position="35"/>
    </location>
</feature>
<dbReference type="Gene3D" id="1.10.340.30">
    <property type="entry name" value="Hypothetical protein, domain 2"/>
    <property type="match status" value="1"/>
</dbReference>
<evidence type="ECO:0000256" key="2">
    <source>
        <dbReference type="ARBA" id="ARBA00022763"/>
    </source>
</evidence>
<dbReference type="GO" id="GO:0032993">
    <property type="term" value="C:protein-DNA complex"/>
    <property type="evidence" value="ECO:0007669"/>
    <property type="project" value="TreeGrafter"/>
</dbReference>
<name>A0AAV8UV47_9RHOD</name>
<evidence type="ECO:0000259" key="5">
    <source>
        <dbReference type="SMART" id="SM00478"/>
    </source>
</evidence>
<dbReference type="AlphaFoldDB" id="A0AAV8UV47"/>
<keyword evidence="2" id="KW-0227">DNA damage</keyword>
<dbReference type="PANTHER" id="PTHR43003:SF5">
    <property type="entry name" value="DNA-3-METHYLADENINE GLYCOSYLASE"/>
    <property type="match status" value="1"/>
</dbReference>
<proteinExistence type="inferred from homology"/>
<dbReference type="GO" id="GO:0008725">
    <property type="term" value="F:DNA-3-methyladenine glycosylase activity"/>
    <property type="evidence" value="ECO:0007669"/>
    <property type="project" value="TreeGrafter"/>
</dbReference>
<dbReference type="InterPro" id="IPR011257">
    <property type="entry name" value="DNA_glycosylase"/>
</dbReference>
<reference evidence="6 7" key="1">
    <citation type="journal article" date="2023" name="Nat. Commun.">
        <title>Origin of minicircular mitochondrial genomes in red algae.</title>
        <authorList>
            <person name="Lee Y."/>
            <person name="Cho C.H."/>
            <person name="Lee Y.M."/>
            <person name="Park S.I."/>
            <person name="Yang J.H."/>
            <person name="West J.A."/>
            <person name="Bhattacharya D."/>
            <person name="Yoon H.S."/>
        </authorList>
    </citation>
    <scope>NUCLEOTIDE SEQUENCE [LARGE SCALE GENOMIC DNA]</scope>
    <source>
        <strain evidence="6 7">CCMP1338</strain>
        <tissue evidence="6">Whole cell</tissue>
    </source>
</reference>
<dbReference type="Pfam" id="PF00730">
    <property type="entry name" value="HhH-GPD"/>
    <property type="match status" value="1"/>
</dbReference>
<dbReference type="FunFam" id="1.10.340.30:FF:000004">
    <property type="entry name" value="DNA-3-methyladenine glycosylase II"/>
    <property type="match status" value="1"/>
</dbReference>
<sequence>MLKHFRQRKRIADSLCRPLGSDKKQKGEASVKVEPELEAGGLRRSLRSSTRLDTRTDDVVSIGKIKQEPQSQGRKLLRGTKIAKQSTKEEVLPATCPRECIRISPTRDFLTEDIRKLDFFSTLVGASSGFEPLITQYGEPNLKARDVFTCLIRAIVGQQLSSSAAKSIWYRMLKEIEFKGSLAVYRGEVVPPGLFKTVEVDRLRSAGLSNQKAKYILSIADDFCCGRISGEELAKLGDEDVKKALTKLKGVGPWTVDMVLMFSLQRNDILPVGDVAVRRGMMKYFKLRSVPSENQMLELFKPFRPYRSHASWYMWMVCDPEFILPE</sequence>
<feature type="domain" description="HhH-GPD" evidence="5">
    <location>
        <begin position="156"/>
        <end position="319"/>
    </location>
</feature>
<organism evidence="6 7">
    <name type="scientific">Rhodosorus marinus</name>
    <dbReference type="NCBI Taxonomy" id="101924"/>
    <lineage>
        <taxon>Eukaryota</taxon>
        <taxon>Rhodophyta</taxon>
        <taxon>Stylonematophyceae</taxon>
        <taxon>Stylonematales</taxon>
        <taxon>Stylonemataceae</taxon>
        <taxon>Rhodosorus</taxon>
    </lineage>
</organism>
<evidence type="ECO:0000313" key="6">
    <source>
        <dbReference type="EMBL" id="KAJ8904957.1"/>
    </source>
</evidence>
<evidence type="ECO:0000313" key="7">
    <source>
        <dbReference type="Proteomes" id="UP001157974"/>
    </source>
</evidence>
<dbReference type="Gene3D" id="1.10.1670.40">
    <property type="match status" value="1"/>
</dbReference>
<evidence type="ECO:0000256" key="1">
    <source>
        <dbReference type="ARBA" id="ARBA00010817"/>
    </source>
</evidence>
<evidence type="ECO:0000256" key="4">
    <source>
        <dbReference type="SAM" id="MobiDB-lite"/>
    </source>
</evidence>
<dbReference type="GO" id="GO:0006307">
    <property type="term" value="P:DNA alkylation repair"/>
    <property type="evidence" value="ECO:0007669"/>
    <property type="project" value="TreeGrafter"/>
</dbReference>
<keyword evidence="7" id="KW-1185">Reference proteome</keyword>
<comment type="caution">
    <text evidence="6">The sequence shown here is derived from an EMBL/GenBank/DDBJ whole genome shotgun (WGS) entry which is preliminary data.</text>
</comment>
<feature type="region of interest" description="Disordered" evidence="4">
    <location>
        <begin position="13"/>
        <end position="37"/>
    </location>
</feature>
<dbReference type="GO" id="GO:0006285">
    <property type="term" value="P:base-excision repair, AP site formation"/>
    <property type="evidence" value="ECO:0007669"/>
    <property type="project" value="TreeGrafter"/>
</dbReference>
<dbReference type="InterPro" id="IPR003265">
    <property type="entry name" value="HhH-GPD_domain"/>
</dbReference>
<dbReference type="GO" id="GO:0043916">
    <property type="term" value="F:DNA-7-methylguanine glycosylase activity"/>
    <property type="evidence" value="ECO:0007669"/>
    <property type="project" value="TreeGrafter"/>
</dbReference>
<comment type="similarity">
    <text evidence="1">Belongs to the alkylbase DNA glycosidase AlkA family.</text>
</comment>
<dbReference type="SMART" id="SM00478">
    <property type="entry name" value="ENDO3c"/>
    <property type="match status" value="1"/>
</dbReference>
<dbReference type="Proteomes" id="UP001157974">
    <property type="component" value="Unassembled WGS sequence"/>
</dbReference>
<dbReference type="EMBL" id="JAMWBK010000005">
    <property type="protein sequence ID" value="KAJ8904957.1"/>
    <property type="molecule type" value="Genomic_DNA"/>
</dbReference>
<keyword evidence="3" id="KW-0234">DNA repair</keyword>
<dbReference type="CDD" id="cd00056">
    <property type="entry name" value="ENDO3c"/>
    <property type="match status" value="1"/>
</dbReference>
<dbReference type="SUPFAM" id="SSF48150">
    <property type="entry name" value="DNA-glycosylase"/>
    <property type="match status" value="1"/>
</dbReference>